<feature type="region of interest" description="Disordered" evidence="1">
    <location>
        <begin position="1"/>
        <end position="44"/>
    </location>
</feature>
<protein>
    <submittedName>
        <fullName evidence="2">Uncharacterized protein</fullName>
    </submittedName>
</protein>
<feature type="compositionally biased region" description="Gly residues" evidence="1">
    <location>
        <begin position="8"/>
        <end position="21"/>
    </location>
</feature>
<evidence type="ECO:0000313" key="2">
    <source>
        <dbReference type="EMBL" id="VCX42059.1"/>
    </source>
</evidence>
<evidence type="ECO:0000313" key="3">
    <source>
        <dbReference type="Proteomes" id="UP000269945"/>
    </source>
</evidence>
<evidence type="ECO:0000256" key="1">
    <source>
        <dbReference type="SAM" id="MobiDB-lite"/>
    </source>
</evidence>
<reference evidence="2 3" key="1">
    <citation type="submission" date="2018-10" db="EMBL/GenBank/DDBJ databases">
        <authorList>
            <person name="Ekblom R."/>
            <person name="Jareborg N."/>
        </authorList>
    </citation>
    <scope>NUCLEOTIDE SEQUENCE [LARGE SCALE GENOMIC DNA]</scope>
    <source>
        <tissue evidence="2">Muscle</tissue>
    </source>
</reference>
<comment type="caution">
    <text evidence="2">The sequence shown here is derived from an EMBL/GenBank/DDBJ whole genome shotgun (WGS) entry which is preliminary data.</text>
</comment>
<keyword evidence="3" id="KW-1185">Reference proteome</keyword>
<name>A0A9X9MCD0_GULGU</name>
<gene>
    <name evidence="2" type="ORF">BN2614_LOCUS1</name>
</gene>
<proteinExistence type="predicted"/>
<dbReference type="AlphaFoldDB" id="A0A9X9MCD0"/>
<dbReference type="Proteomes" id="UP000269945">
    <property type="component" value="Unassembled WGS sequence"/>
</dbReference>
<dbReference type="EMBL" id="CYRY02046373">
    <property type="protein sequence ID" value="VCX42059.1"/>
    <property type="molecule type" value="Genomic_DNA"/>
</dbReference>
<accession>A0A9X9MCD0</accession>
<organism evidence="2 3">
    <name type="scientific">Gulo gulo</name>
    <name type="common">Wolverine</name>
    <name type="synonym">Gluton</name>
    <dbReference type="NCBI Taxonomy" id="48420"/>
    <lineage>
        <taxon>Eukaryota</taxon>
        <taxon>Metazoa</taxon>
        <taxon>Chordata</taxon>
        <taxon>Craniata</taxon>
        <taxon>Vertebrata</taxon>
        <taxon>Euteleostomi</taxon>
        <taxon>Mammalia</taxon>
        <taxon>Eutheria</taxon>
        <taxon>Laurasiatheria</taxon>
        <taxon>Carnivora</taxon>
        <taxon>Caniformia</taxon>
        <taxon>Musteloidea</taxon>
        <taxon>Mustelidae</taxon>
        <taxon>Guloninae</taxon>
        <taxon>Gulo</taxon>
    </lineage>
</organism>
<sequence>GAAPQRGPAGGPRCGWGWGSERGGHKSGGARSPRSPCADTSEDRHCRRSFVPWPFYLSRVFYLACPLEPSPKLESTPDPSRSQNASPSHSCLLLSLILRGLSWLRISLLKIR</sequence>
<feature type="non-terminal residue" evidence="2">
    <location>
        <position position="1"/>
    </location>
</feature>